<dbReference type="GO" id="GO:0030060">
    <property type="term" value="F:L-malate dehydrogenase (NAD+) activity"/>
    <property type="evidence" value="ECO:0007669"/>
    <property type="project" value="UniProtKB-EC"/>
</dbReference>
<name>L8HIY2_ACACF</name>
<dbReference type="Gene3D" id="3.40.50.720">
    <property type="entry name" value="NAD(P)-binding Rossmann-like Domain"/>
    <property type="match status" value="1"/>
</dbReference>
<keyword evidence="4 9" id="KW-0560">Oxidoreductase</keyword>
<dbReference type="EC" id="1.1.1.37" evidence="3 10"/>
<comment type="similarity">
    <text evidence="2">Belongs to the LDH/MDH superfamily. MDH type 2 family.</text>
</comment>
<feature type="non-terminal residue" evidence="13">
    <location>
        <position position="1"/>
    </location>
</feature>
<dbReference type="STRING" id="1257118.L8HIY2"/>
<evidence type="ECO:0000256" key="2">
    <source>
        <dbReference type="ARBA" id="ARBA00009613"/>
    </source>
</evidence>
<dbReference type="InterPro" id="IPR036291">
    <property type="entry name" value="NAD(P)-bd_dom_sf"/>
</dbReference>
<dbReference type="SUPFAM" id="SSF56327">
    <property type="entry name" value="LDH C-terminal domain-like"/>
    <property type="match status" value="1"/>
</dbReference>
<dbReference type="InterPro" id="IPR001252">
    <property type="entry name" value="Malate_DH_AS"/>
</dbReference>
<dbReference type="PROSITE" id="PS00068">
    <property type="entry name" value="MDH"/>
    <property type="match status" value="1"/>
</dbReference>
<dbReference type="GO" id="GO:0006099">
    <property type="term" value="P:tricarboxylic acid cycle"/>
    <property type="evidence" value="ECO:0007669"/>
    <property type="project" value="UniProtKB-KW"/>
</dbReference>
<evidence type="ECO:0000256" key="10">
    <source>
        <dbReference type="RuleBase" id="RU003405"/>
    </source>
</evidence>
<proteinExistence type="inferred from homology"/>
<dbReference type="OrthoDB" id="4069699at2759"/>
<organism evidence="13 14">
    <name type="scientific">Acanthamoeba castellanii (strain ATCC 30010 / Neff)</name>
    <dbReference type="NCBI Taxonomy" id="1257118"/>
    <lineage>
        <taxon>Eukaryota</taxon>
        <taxon>Amoebozoa</taxon>
        <taxon>Discosea</taxon>
        <taxon>Longamoebia</taxon>
        <taxon>Centramoebida</taxon>
        <taxon>Acanthamoebidae</taxon>
        <taxon>Acanthamoeba</taxon>
    </lineage>
</organism>
<dbReference type="GO" id="GO:0006108">
    <property type="term" value="P:malate metabolic process"/>
    <property type="evidence" value="ECO:0007669"/>
    <property type="project" value="InterPro"/>
</dbReference>
<feature type="binding site" evidence="7">
    <location>
        <position position="135"/>
    </location>
    <ligand>
        <name>substrate</name>
    </ligand>
</feature>
<evidence type="ECO:0000256" key="1">
    <source>
        <dbReference type="ARBA" id="ARBA00003966"/>
    </source>
</evidence>
<dbReference type="Proteomes" id="UP000011083">
    <property type="component" value="Unassembled WGS sequence"/>
</dbReference>
<dbReference type="OMA" id="HTWVNGT"/>
<feature type="binding site" evidence="8">
    <location>
        <position position="85"/>
    </location>
    <ligand>
        <name>NAD(+)</name>
        <dbReference type="ChEBI" id="CHEBI:57540"/>
    </ligand>
</feature>
<dbReference type="Pfam" id="PF00056">
    <property type="entry name" value="Ldh_1_N"/>
    <property type="match status" value="1"/>
</dbReference>
<evidence type="ECO:0000313" key="14">
    <source>
        <dbReference type="Proteomes" id="UP000011083"/>
    </source>
</evidence>
<comment type="catalytic activity">
    <reaction evidence="10">
        <text>(S)-malate + NAD(+) = oxaloacetate + NADH + H(+)</text>
        <dbReference type="Rhea" id="RHEA:21432"/>
        <dbReference type="ChEBI" id="CHEBI:15378"/>
        <dbReference type="ChEBI" id="CHEBI:15589"/>
        <dbReference type="ChEBI" id="CHEBI:16452"/>
        <dbReference type="ChEBI" id="CHEBI:57540"/>
        <dbReference type="ChEBI" id="CHEBI:57945"/>
        <dbReference type="EC" id="1.1.1.37"/>
    </reaction>
</comment>
<evidence type="ECO:0000256" key="4">
    <source>
        <dbReference type="ARBA" id="ARBA00023002"/>
    </source>
</evidence>
<dbReference type="InterPro" id="IPR001236">
    <property type="entry name" value="Lactate/malate_DH_N"/>
</dbReference>
<evidence type="ECO:0000256" key="6">
    <source>
        <dbReference type="PIRSR" id="PIRSR000102-1"/>
    </source>
</evidence>
<evidence type="ECO:0000256" key="3">
    <source>
        <dbReference type="ARBA" id="ARBA00012995"/>
    </source>
</evidence>
<dbReference type="EMBL" id="KB007830">
    <property type="protein sequence ID" value="ELR24366.1"/>
    <property type="molecule type" value="Genomic_DNA"/>
</dbReference>
<dbReference type="FunFam" id="3.90.110.10:FF:000002">
    <property type="entry name" value="Malate dehydrogenase"/>
    <property type="match status" value="1"/>
</dbReference>
<sequence length="343" mass="36297">MSADSNATTRRAVSRMSRIAAHMGVGSQTGFEAAATSASRVVSQQPPVTVLVTGAAGQIAYSLVFLVAQGRLLGEETPIKLHLLDLPQFVGALQGLAMELEDCAFPLLRGVVCTGDLKEAFKGVDVALLVGSFPRQAGMERNDLLAKNAAIFKEQGRALDQYASKNVKVCVVGNPANTNALIAQACAPSIPKENFTALTRLDQNRAKGFLAKKLHVSPGQIHNAIIWGNHSSTQFPDVSHGQVSIDGRTVSLKEAVGGTEWVEKEFIPGVQQRGAAVIKARQKSSAASAANAVVGHVHDWLVGTPQGEWVSMGVYSDGSYGIPPGVIYSFPLTCSRGNWAIVQ</sequence>
<dbReference type="NCBIfam" id="TIGR01759">
    <property type="entry name" value="MalateDH-SF1"/>
    <property type="match status" value="1"/>
</dbReference>
<dbReference type="InterPro" id="IPR001557">
    <property type="entry name" value="L-lactate/malate_DH"/>
</dbReference>
<dbReference type="SUPFAM" id="SSF51735">
    <property type="entry name" value="NAD(P)-binding Rossmann-fold domains"/>
    <property type="match status" value="1"/>
</dbReference>
<feature type="binding site" evidence="7">
    <location>
        <position position="141"/>
    </location>
    <ligand>
        <name>substrate</name>
    </ligand>
</feature>
<evidence type="ECO:0000256" key="8">
    <source>
        <dbReference type="PIRSR" id="PIRSR000102-3"/>
    </source>
</evidence>
<feature type="domain" description="Lactate/malate dehydrogenase C-terminal" evidence="12">
    <location>
        <begin position="199"/>
        <end position="341"/>
    </location>
</feature>
<dbReference type="FunFam" id="3.40.50.720:FF:000010">
    <property type="entry name" value="Malate dehydrogenase"/>
    <property type="match status" value="1"/>
</dbReference>
<reference evidence="13 14" key="1">
    <citation type="journal article" date="2013" name="Genome Biol.">
        <title>Genome of Acanthamoeba castellanii highlights extensive lateral gene transfer and early evolution of tyrosine kinase signaling.</title>
        <authorList>
            <person name="Clarke M."/>
            <person name="Lohan A.J."/>
            <person name="Liu B."/>
            <person name="Lagkouvardos I."/>
            <person name="Roy S."/>
            <person name="Zafar N."/>
            <person name="Bertelli C."/>
            <person name="Schilde C."/>
            <person name="Kianianmomeni A."/>
            <person name="Burglin T.R."/>
            <person name="Frech C."/>
            <person name="Turcotte B."/>
            <person name="Kopec K.O."/>
            <person name="Synnott J.M."/>
            <person name="Choo C."/>
            <person name="Paponov I."/>
            <person name="Finkler A."/>
            <person name="Soon Heng Tan C."/>
            <person name="Hutchins A.P."/>
            <person name="Weinmeier T."/>
            <person name="Rattei T."/>
            <person name="Chu J.S."/>
            <person name="Gimenez G."/>
            <person name="Irimia M."/>
            <person name="Rigden D.J."/>
            <person name="Fitzpatrick D.A."/>
            <person name="Lorenzo-Morales J."/>
            <person name="Bateman A."/>
            <person name="Chiu C.H."/>
            <person name="Tang P."/>
            <person name="Hegemann P."/>
            <person name="Fromm H."/>
            <person name="Raoult D."/>
            <person name="Greub G."/>
            <person name="Miranda-Saavedra D."/>
            <person name="Chen N."/>
            <person name="Nash P."/>
            <person name="Ginger M.L."/>
            <person name="Horn M."/>
            <person name="Schaap P."/>
            <person name="Caler L."/>
            <person name="Loftus B."/>
        </authorList>
    </citation>
    <scope>NUCLEOTIDE SEQUENCE [LARGE SCALE GENOMIC DNA]</scope>
    <source>
        <strain evidence="13 14">Neff</strain>
    </source>
</reference>
<evidence type="ECO:0000313" key="13">
    <source>
        <dbReference type="EMBL" id="ELR24366.1"/>
    </source>
</evidence>
<feature type="domain" description="Lactate/malate dehydrogenase N-terminal" evidence="11">
    <location>
        <begin position="49"/>
        <end position="195"/>
    </location>
</feature>
<feature type="binding site" evidence="7">
    <location>
        <position position="174"/>
    </location>
    <ligand>
        <name>substrate</name>
    </ligand>
</feature>
<evidence type="ECO:0000256" key="5">
    <source>
        <dbReference type="ARBA" id="ARBA00023027"/>
    </source>
</evidence>
<comment type="function">
    <text evidence="1">Catalyzes the reversible oxidation of malate to oxaloacetate.</text>
</comment>
<dbReference type="Pfam" id="PF02866">
    <property type="entry name" value="Ldh_1_C"/>
    <property type="match status" value="1"/>
</dbReference>
<dbReference type="PIRSF" id="PIRSF000102">
    <property type="entry name" value="Lac_mal_DH"/>
    <property type="match status" value="1"/>
</dbReference>
<dbReference type="GeneID" id="14925389"/>
<dbReference type="InterPro" id="IPR015955">
    <property type="entry name" value="Lactate_DH/Glyco_Ohase_4_C"/>
</dbReference>
<dbReference type="KEGG" id="acan:ACA1_166070"/>
<dbReference type="AlphaFoldDB" id="L8HIY2"/>
<gene>
    <name evidence="13" type="ORF">ACA1_166070</name>
</gene>
<keyword evidence="5 8" id="KW-0520">NAD</keyword>
<keyword evidence="14" id="KW-1185">Reference proteome</keyword>
<dbReference type="RefSeq" id="XP_004354063.1">
    <property type="nucleotide sequence ID" value="XM_004354011.1"/>
</dbReference>
<accession>L8HIY2</accession>
<evidence type="ECO:0000256" key="9">
    <source>
        <dbReference type="RuleBase" id="RU003369"/>
    </source>
</evidence>
<dbReference type="Gene3D" id="3.90.110.10">
    <property type="entry name" value="Lactate dehydrogenase/glycoside hydrolase, family 4, C-terminal"/>
    <property type="match status" value="1"/>
</dbReference>
<feature type="binding site" evidence="8">
    <location>
        <begin position="172"/>
        <end position="174"/>
    </location>
    <ligand>
        <name>NAD(+)</name>
        <dbReference type="ChEBI" id="CHEBI:57540"/>
    </ligand>
</feature>
<protein>
    <recommendedName>
        <fullName evidence="3 10">Malate dehydrogenase</fullName>
        <ecNumber evidence="3 10">1.1.1.37</ecNumber>
    </recommendedName>
</protein>
<dbReference type="VEuPathDB" id="AmoebaDB:ACA1_166070"/>
<evidence type="ECO:0000256" key="7">
    <source>
        <dbReference type="PIRSR" id="PIRSR000102-2"/>
    </source>
</evidence>
<keyword evidence="10" id="KW-0816">Tricarboxylic acid cycle</keyword>
<feature type="active site" description="Proton acceptor" evidence="6">
    <location>
        <position position="230"/>
    </location>
</feature>
<dbReference type="NCBIfam" id="NF003916">
    <property type="entry name" value="PRK05442.1"/>
    <property type="match status" value="1"/>
</dbReference>
<evidence type="ECO:0000259" key="11">
    <source>
        <dbReference type="Pfam" id="PF00056"/>
    </source>
</evidence>
<dbReference type="PANTHER" id="PTHR23382">
    <property type="entry name" value="MALATE DEHYDROGENASE"/>
    <property type="match status" value="1"/>
</dbReference>
<feature type="binding site" evidence="8">
    <location>
        <position position="148"/>
    </location>
    <ligand>
        <name>NAD(+)</name>
        <dbReference type="ChEBI" id="CHEBI:57540"/>
    </ligand>
</feature>
<dbReference type="InterPro" id="IPR010945">
    <property type="entry name" value="Malate_DH_type2"/>
</dbReference>
<dbReference type="InterPro" id="IPR022383">
    <property type="entry name" value="Lactate/malate_DH_C"/>
</dbReference>
<evidence type="ECO:0000259" key="12">
    <source>
        <dbReference type="Pfam" id="PF02866"/>
    </source>
</evidence>
<feature type="binding site" evidence="7">
    <location>
        <position position="205"/>
    </location>
    <ligand>
        <name>substrate</name>
    </ligand>
</feature>